<dbReference type="STRING" id="441959.B8LYC3"/>
<evidence type="ECO:0000313" key="3">
    <source>
        <dbReference type="Proteomes" id="UP000001745"/>
    </source>
</evidence>
<accession>B8LYC3</accession>
<dbReference type="OrthoDB" id="5330858at2759"/>
<dbReference type="AlphaFoldDB" id="B8LYC3"/>
<gene>
    <name evidence="2" type="ORF">TSTA_063330</name>
</gene>
<feature type="domain" description="Utp8 beta-propeller" evidence="1">
    <location>
        <begin position="9"/>
        <end position="362"/>
    </location>
</feature>
<reference evidence="3" key="1">
    <citation type="journal article" date="2015" name="Genome Announc.">
        <title>Genome sequence of the AIDS-associated pathogen Penicillium marneffei (ATCC18224) and its near taxonomic relative Talaromyces stipitatus (ATCC10500).</title>
        <authorList>
            <person name="Nierman W.C."/>
            <person name="Fedorova-Abrams N.D."/>
            <person name="Andrianopoulos A."/>
        </authorList>
    </citation>
    <scope>NUCLEOTIDE SEQUENCE [LARGE SCALE GENOMIC DNA]</scope>
    <source>
        <strain evidence="3">ATCC 10500 / CBS 375.48 / QM 6759 / NRRL 1006</strain>
    </source>
</reference>
<dbReference type="Proteomes" id="UP000001745">
    <property type="component" value="Unassembled WGS sequence"/>
</dbReference>
<dbReference type="HOGENOM" id="CLU_013566_0_0_1"/>
<name>B8LYC3_TALSN</name>
<dbReference type="VEuPathDB" id="FungiDB:TSTA_063330"/>
<dbReference type="eggNOG" id="ENOG502S1FV">
    <property type="taxonomic scope" value="Eukaryota"/>
</dbReference>
<dbReference type="Pfam" id="PF10395">
    <property type="entry name" value="Utp8_b_propeller"/>
    <property type="match status" value="1"/>
</dbReference>
<dbReference type="GeneID" id="8103872"/>
<evidence type="ECO:0000313" key="2">
    <source>
        <dbReference type="EMBL" id="EED22852.1"/>
    </source>
</evidence>
<dbReference type="RefSeq" id="XP_002340239.1">
    <property type="nucleotide sequence ID" value="XM_002340198.1"/>
</dbReference>
<dbReference type="PhylomeDB" id="B8LYC3"/>
<protein>
    <recommendedName>
        <fullName evidence="1">Utp8 beta-propeller domain-containing protein</fullName>
    </recommendedName>
</protein>
<proteinExistence type="predicted"/>
<dbReference type="OMA" id="GGWLFND"/>
<organism evidence="2 3">
    <name type="scientific">Talaromyces stipitatus (strain ATCC 10500 / CBS 375.48 / QM 6759 / NRRL 1006)</name>
    <name type="common">Penicillium stipitatum</name>
    <dbReference type="NCBI Taxonomy" id="441959"/>
    <lineage>
        <taxon>Eukaryota</taxon>
        <taxon>Fungi</taxon>
        <taxon>Dikarya</taxon>
        <taxon>Ascomycota</taxon>
        <taxon>Pezizomycotina</taxon>
        <taxon>Eurotiomycetes</taxon>
        <taxon>Eurotiomycetidae</taxon>
        <taxon>Eurotiales</taxon>
        <taxon>Trichocomaceae</taxon>
        <taxon>Talaromyces</taxon>
        <taxon>Talaromyces sect. Talaromyces</taxon>
    </lineage>
</organism>
<dbReference type="EMBL" id="EQ962652">
    <property type="protein sequence ID" value="EED22852.1"/>
    <property type="molecule type" value="Genomic_DNA"/>
</dbReference>
<keyword evidence="3" id="KW-1185">Reference proteome</keyword>
<dbReference type="InterPro" id="IPR018843">
    <property type="entry name" value="Utp8_b-prop"/>
</dbReference>
<dbReference type="InParanoid" id="B8LYC3"/>
<evidence type="ECO:0000259" key="1">
    <source>
        <dbReference type="Pfam" id="PF10395"/>
    </source>
</evidence>
<sequence length="915" mass="99209">MDLPAPSVLTQLPRPLQAATGKTQVGEVFSLAESKKRKRYEIAVAVDGEGVNVYNVQYPKLVTSYAVPPQSEFSCCPISIRLRDKQSSAVKRYTYCAVGRPQNQIKGFFEEIVSGSTSAPVITSASYALKGSRSPVIFVGIIPGSSSESSSSKDSFDVLVVHKDGSIRRLTSDLETEKWSVKPAGLDNGIVAAFLVDHDDAKRALFRRRPDLATLAVGDVSISANNIPPVLLLVTQAGSSHAAKVHMFSVTSGAEVTSSNELQQLETVELHKIDGSQPDAEEIQWTFHPGSAGLGLSFRHGYVNYDLSQYPPSCTSSLILADEDFSSIMRISPNSVIGAGKSLIALYDTHYSSIQRSITLRELSANKSLGKYDSKTVTKFVGYFAKLGIALAIKENTLQAFDLSSTHSIRGTSIKRQRDGLLIDAIGRGVNSSSASVNDPAVLLGLKSTQEVHKWNAFKSELEKASKAKDVVSFDQAVVGYFGPSVESQAPTAVHPEQITPILSQIFTVRQHDFGNLKNASPTLEVAVWPEKTCRWLVKIGQMSVNQVNIAVRRANRPQVLPPFEPGALVRALAECDKSLKALTMVLTGPVSLDREELARALKIFLDEARARSMALDQSATMTITGIPGGEMTTDETQQKFAPSSPTEASLEDAFIGLNLTLSRLHDYPTNQIVSCLRSTLSNTDTLAIVHHLRVSLATGGYTARFTEEPPIPLEAIKAAPPLSLKAIIDLMNASVDAIGPSGWISAVEFAGAAVNEAEMISHMQSEISAALAGIEEAAYMKGIVGEFIRYGTRVSKSTTTKASSTAPETTTATITMDAKDINNGEYTTIINDGTRARINREYDPYGKLWETYTFPKAGEEDGKMLPLSLNTPDSEVSRTKIQKSTGEVKQRTKREIAYLQRQAVPDYSVVRIHL</sequence>